<evidence type="ECO:0000313" key="2">
    <source>
        <dbReference type="Proteomes" id="UP000007332"/>
    </source>
</evidence>
<dbReference type="KEGG" id="lbn:LBUCD034_1599"/>
<name>J9W290_LENBU</name>
<dbReference type="Proteomes" id="UP000007332">
    <property type="component" value="Chromosome"/>
</dbReference>
<organism evidence="1 2">
    <name type="scientific">Lentilactobacillus buchneri subsp. silagei CD034</name>
    <dbReference type="NCBI Taxonomy" id="1071400"/>
    <lineage>
        <taxon>Bacteria</taxon>
        <taxon>Bacillati</taxon>
        <taxon>Bacillota</taxon>
        <taxon>Bacilli</taxon>
        <taxon>Lactobacillales</taxon>
        <taxon>Lactobacillaceae</taxon>
        <taxon>Lentilactobacillus</taxon>
        <taxon>Lentilactobacillus buchneri subsp. silagei</taxon>
    </lineage>
</organism>
<dbReference type="EMBL" id="CP003043">
    <property type="protein sequence ID" value="AFS00623.1"/>
    <property type="molecule type" value="Genomic_DNA"/>
</dbReference>
<evidence type="ECO:0000313" key="1">
    <source>
        <dbReference type="EMBL" id="AFS00623.1"/>
    </source>
</evidence>
<proteinExistence type="predicted"/>
<gene>
    <name evidence="1" type="ORF">LBUCD034_1599</name>
</gene>
<protein>
    <submittedName>
        <fullName evidence="1">Uncharacterized protein</fullName>
    </submittedName>
</protein>
<reference evidence="1 2" key="1">
    <citation type="journal article" date="2012" name="J. Biotechnol.">
        <title>Insights into the completely annotated genome of Lactobacillus buchneri CD034, a strain isolated from stable grass silage.</title>
        <authorList>
            <person name="Heinl S."/>
            <person name="Wibberg D."/>
            <person name="Eikmeyer F."/>
            <person name="Szczepanowski R."/>
            <person name="Blom J."/>
            <person name="Linke B."/>
            <person name="Goesmann A."/>
            <person name="Grabherr R."/>
            <person name="Schwab H."/>
            <person name="Puhler A."/>
            <person name="Schluter A."/>
        </authorList>
    </citation>
    <scope>NUCLEOTIDE SEQUENCE [LARGE SCALE GENOMIC DNA]</scope>
    <source>
        <strain evidence="1 2">CD034</strain>
    </source>
</reference>
<dbReference type="HOGENOM" id="CLU_2844255_0_0_9"/>
<sequence length="68" mass="7826">MRKMIDKNTSFELKQIDLLDQAKSTNISLILENGSILLSEIKKAQQLSAELGDVLNHIKHFNPEFRMK</sequence>
<dbReference type="AlphaFoldDB" id="J9W290"/>
<dbReference type="STRING" id="1071400.LBUCD034_1599"/>
<keyword evidence="2" id="KW-1185">Reference proteome</keyword>
<accession>J9W290</accession>
<dbReference type="PATRIC" id="fig|1071400.3.peg.1546"/>